<reference evidence="1" key="1">
    <citation type="submission" date="2018-11" db="EMBL/GenBank/DDBJ databases">
        <authorList>
            <consortium name="Genoscope - CEA"/>
            <person name="William W."/>
        </authorList>
    </citation>
    <scope>NUCLEOTIDE SEQUENCE</scope>
</reference>
<proteinExistence type="predicted"/>
<evidence type="ECO:0000313" key="1">
    <source>
        <dbReference type="EMBL" id="VDD54862.1"/>
    </source>
</evidence>
<dbReference type="AlphaFoldDB" id="A0A3P6GF66"/>
<organism evidence="1">
    <name type="scientific">Brassica oleracea</name>
    <name type="common">Wild cabbage</name>
    <dbReference type="NCBI Taxonomy" id="3712"/>
    <lineage>
        <taxon>Eukaryota</taxon>
        <taxon>Viridiplantae</taxon>
        <taxon>Streptophyta</taxon>
        <taxon>Embryophyta</taxon>
        <taxon>Tracheophyta</taxon>
        <taxon>Spermatophyta</taxon>
        <taxon>Magnoliopsida</taxon>
        <taxon>eudicotyledons</taxon>
        <taxon>Gunneridae</taxon>
        <taxon>Pentapetalae</taxon>
        <taxon>rosids</taxon>
        <taxon>malvids</taxon>
        <taxon>Brassicales</taxon>
        <taxon>Brassicaceae</taxon>
        <taxon>Brassiceae</taxon>
        <taxon>Brassica</taxon>
    </lineage>
</organism>
<dbReference type="EMBL" id="LR031879">
    <property type="protein sequence ID" value="VDD54862.1"/>
    <property type="molecule type" value="Genomic_DNA"/>
</dbReference>
<sequence>MVTDDQQTRVDEDINDNIGTTPAANISAVNANANTASFKEMFTAFKKMSEEQEKLIGYLAKQVETLTARTRAILPHGATKLAEEHLISRLRPTDRGARMITRHEKNLTR</sequence>
<protein>
    <submittedName>
        <fullName evidence="1">Uncharacterized protein</fullName>
    </submittedName>
</protein>
<accession>A0A3P6GF66</accession>
<name>A0A3P6GF66_BRAOL</name>
<gene>
    <name evidence="1" type="ORF">BOLC8T48091H</name>
</gene>